<organism evidence="1 2">
    <name type="scientific">Romanomermis culicivorax</name>
    <name type="common">Nematode worm</name>
    <dbReference type="NCBI Taxonomy" id="13658"/>
    <lineage>
        <taxon>Eukaryota</taxon>
        <taxon>Metazoa</taxon>
        <taxon>Ecdysozoa</taxon>
        <taxon>Nematoda</taxon>
        <taxon>Enoplea</taxon>
        <taxon>Dorylaimia</taxon>
        <taxon>Mermithida</taxon>
        <taxon>Mermithoidea</taxon>
        <taxon>Mermithidae</taxon>
        <taxon>Romanomermis</taxon>
    </lineage>
</organism>
<dbReference type="AlphaFoldDB" id="A0A915IAX3"/>
<evidence type="ECO:0000313" key="1">
    <source>
        <dbReference type="Proteomes" id="UP000887565"/>
    </source>
</evidence>
<evidence type="ECO:0000313" key="2">
    <source>
        <dbReference type="WBParaSite" id="nRc.2.0.1.t11032-RA"/>
    </source>
</evidence>
<protein>
    <submittedName>
        <fullName evidence="2">Uncharacterized protein</fullName>
    </submittedName>
</protein>
<accession>A0A915IAX3</accession>
<name>A0A915IAX3_ROMCU</name>
<sequence length="136" mass="15463">ITLVLTKFGYLDQEKELAQKRRDNIDYILSCCVYDLEIVLAEMKDKSKTGMVGISPEALSLKALMTEILFLWADAFRISWGQLSSLEFRQLMDADKLNMEVLLYATLDARGSLLCFLVLPRYGFAVKLFGIINGRV</sequence>
<dbReference type="WBParaSite" id="nRc.2.0.1.t11032-RA">
    <property type="protein sequence ID" value="nRc.2.0.1.t11032-RA"/>
    <property type="gene ID" value="nRc.2.0.1.g11032"/>
</dbReference>
<proteinExistence type="predicted"/>
<reference evidence="2" key="1">
    <citation type="submission" date="2022-11" db="UniProtKB">
        <authorList>
            <consortium name="WormBaseParasite"/>
        </authorList>
    </citation>
    <scope>IDENTIFICATION</scope>
</reference>
<keyword evidence="1" id="KW-1185">Reference proteome</keyword>
<dbReference type="Proteomes" id="UP000887565">
    <property type="component" value="Unplaced"/>
</dbReference>